<gene>
    <name evidence="1" type="ORF">PTRG_10575</name>
</gene>
<name>B2WKR5_PYRTR</name>
<accession>B2WKR5</accession>
<dbReference type="HOGENOM" id="CLU_1147685_0_0_1"/>
<dbReference type="AlphaFoldDB" id="B2WKR5"/>
<evidence type="ECO:0000313" key="1">
    <source>
        <dbReference type="EMBL" id="EDU43625.1"/>
    </source>
</evidence>
<evidence type="ECO:0000313" key="2">
    <source>
        <dbReference type="Proteomes" id="UP000001471"/>
    </source>
</evidence>
<organism evidence="1 2">
    <name type="scientific">Pyrenophora tritici-repentis (strain Pt-1C-BFP)</name>
    <name type="common">Wheat tan spot fungus</name>
    <name type="synonym">Drechslera tritici-repentis</name>
    <dbReference type="NCBI Taxonomy" id="426418"/>
    <lineage>
        <taxon>Eukaryota</taxon>
        <taxon>Fungi</taxon>
        <taxon>Dikarya</taxon>
        <taxon>Ascomycota</taxon>
        <taxon>Pezizomycotina</taxon>
        <taxon>Dothideomycetes</taxon>
        <taxon>Pleosporomycetidae</taxon>
        <taxon>Pleosporales</taxon>
        <taxon>Pleosporineae</taxon>
        <taxon>Pleosporaceae</taxon>
        <taxon>Pyrenophora</taxon>
    </lineage>
</organism>
<protein>
    <submittedName>
        <fullName evidence="1">Uncharacterized protein</fullName>
    </submittedName>
</protein>
<dbReference type="Proteomes" id="UP000001471">
    <property type="component" value="Unassembled WGS sequence"/>
</dbReference>
<sequence length="242" mass="28190">MANSTGPFRFFSLSRELRDAVQSPESKLCYPMWMRVNRLFLSEAIQQFYRNFHLRGHVPEDLPFLKKFGRGLFDKNKQEFYHITFAITTVYISKAPRVDLSSFKTTGFRLDKLVVKVVFPTYFRNYGLFRVMGGFRLLVEVEVKRLGCVLTLVNHQFFKEATNQFYRNHTWTAEVNGDVGNPLITIHSELGLKDDFDDIIYAMEHHFENAPALSEDRKVELEPLRIGIDESIYTGMPILSKS</sequence>
<reference evidence="2" key="1">
    <citation type="journal article" date="2013" name="G3 (Bethesda)">
        <title>Comparative genomics of a plant-pathogenic fungus, Pyrenophora tritici-repentis, reveals transduplication and the impact of repeat elements on pathogenicity and population divergence.</title>
        <authorList>
            <person name="Manning V.A."/>
            <person name="Pandelova I."/>
            <person name="Dhillon B."/>
            <person name="Wilhelm L.J."/>
            <person name="Goodwin S.B."/>
            <person name="Berlin A.M."/>
            <person name="Figueroa M."/>
            <person name="Freitag M."/>
            <person name="Hane J.K."/>
            <person name="Henrissat B."/>
            <person name="Holman W.H."/>
            <person name="Kodira C.D."/>
            <person name="Martin J."/>
            <person name="Oliver R.P."/>
            <person name="Robbertse B."/>
            <person name="Schackwitz W."/>
            <person name="Schwartz D.C."/>
            <person name="Spatafora J.W."/>
            <person name="Turgeon B.G."/>
            <person name="Yandava C."/>
            <person name="Young S."/>
            <person name="Zhou S."/>
            <person name="Zeng Q."/>
            <person name="Grigoriev I.V."/>
            <person name="Ma L.-J."/>
            <person name="Ciuffetti L.M."/>
        </authorList>
    </citation>
    <scope>NUCLEOTIDE SEQUENCE [LARGE SCALE GENOMIC DNA]</scope>
    <source>
        <strain evidence="2">Pt-1C-BFP</strain>
    </source>
</reference>
<dbReference type="InParanoid" id="B2WKR5"/>
<proteinExistence type="predicted"/>
<dbReference type="EMBL" id="DS231628">
    <property type="protein sequence ID" value="EDU43625.1"/>
    <property type="molecule type" value="Genomic_DNA"/>
</dbReference>